<dbReference type="PIRSF" id="PIRSF000371">
    <property type="entry name" value="PFL_act_enz"/>
    <property type="match status" value="1"/>
</dbReference>
<comment type="cofactor">
    <cofactor evidence="1">
        <name>[4Fe-4S] cluster</name>
        <dbReference type="ChEBI" id="CHEBI:49883"/>
    </cofactor>
</comment>
<keyword evidence="7" id="KW-0408">Iron</keyword>
<evidence type="ECO:0000259" key="10">
    <source>
        <dbReference type="PROSITE" id="PS51379"/>
    </source>
</evidence>
<evidence type="ECO:0000256" key="7">
    <source>
        <dbReference type="ARBA" id="ARBA00023004"/>
    </source>
</evidence>
<dbReference type="AlphaFoldDB" id="A0A9D1HD95"/>
<dbReference type="GO" id="GO:0051539">
    <property type="term" value="F:4 iron, 4 sulfur cluster binding"/>
    <property type="evidence" value="ECO:0007669"/>
    <property type="project" value="UniProtKB-KW"/>
</dbReference>
<dbReference type="Pfam" id="PF04055">
    <property type="entry name" value="Radical_SAM"/>
    <property type="match status" value="1"/>
</dbReference>
<organism evidence="12 13">
    <name type="scientific">Candidatus Allocopromorpha excrementavium</name>
    <dbReference type="NCBI Taxonomy" id="2840741"/>
    <lineage>
        <taxon>Bacteria</taxon>
        <taxon>Bacillati</taxon>
        <taxon>Bacillota</taxon>
        <taxon>Clostridia</taxon>
        <taxon>Eubacteriales</taxon>
        <taxon>Eubacteriaceae</taxon>
        <taxon>Eubacteriaceae incertae sedis</taxon>
        <taxon>Candidatus Allocopromorpha</taxon>
    </lineage>
</organism>
<dbReference type="NCBIfam" id="TIGR02494">
    <property type="entry name" value="PFLE_PFLC"/>
    <property type="match status" value="1"/>
</dbReference>
<reference evidence="12" key="2">
    <citation type="journal article" date="2021" name="PeerJ">
        <title>Extensive microbial diversity within the chicken gut microbiome revealed by metagenomics and culture.</title>
        <authorList>
            <person name="Gilroy R."/>
            <person name="Ravi A."/>
            <person name="Getino M."/>
            <person name="Pursley I."/>
            <person name="Horton D.L."/>
            <person name="Alikhan N.F."/>
            <person name="Baker D."/>
            <person name="Gharbi K."/>
            <person name="Hall N."/>
            <person name="Watson M."/>
            <person name="Adriaenssens E.M."/>
            <person name="Foster-Nyarko E."/>
            <person name="Jarju S."/>
            <person name="Secka A."/>
            <person name="Antonio M."/>
            <person name="Oren A."/>
            <person name="Chaudhuri R.R."/>
            <person name="La Ragione R."/>
            <person name="Hildebrand F."/>
            <person name="Pallen M.J."/>
        </authorList>
    </citation>
    <scope>NUCLEOTIDE SEQUENCE</scope>
    <source>
        <strain evidence="12">CHK176-22527</strain>
    </source>
</reference>
<protein>
    <submittedName>
        <fullName evidence="12">Glycyl-radical enzyme activating protein</fullName>
    </submittedName>
</protein>
<dbReference type="EMBL" id="DVLX01000083">
    <property type="protein sequence ID" value="HIT99881.1"/>
    <property type="molecule type" value="Genomic_DNA"/>
</dbReference>
<feature type="domain" description="Radical SAM core" evidence="11">
    <location>
        <begin position="19"/>
        <end position="304"/>
    </location>
</feature>
<dbReference type="InterPro" id="IPR017900">
    <property type="entry name" value="4Fe4S_Fe_S_CS"/>
</dbReference>
<evidence type="ECO:0000313" key="13">
    <source>
        <dbReference type="Proteomes" id="UP000824159"/>
    </source>
</evidence>
<dbReference type="InterPro" id="IPR001989">
    <property type="entry name" value="Radical_activat_CS"/>
</dbReference>
<keyword evidence="8" id="KW-0411">Iron-sulfur</keyword>
<feature type="domain" description="4Fe-4S ferredoxin-type" evidence="10">
    <location>
        <begin position="80"/>
        <end position="109"/>
    </location>
</feature>
<evidence type="ECO:0000256" key="6">
    <source>
        <dbReference type="ARBA" id="ARBA00023002"/>
    </source>
</evidence>
<evidence type="ECO:0000313" key="12">
    <source>
        <dbReference type="EMBL" id="HIT99881.1"/>
    </source>
</evidence>
<dbReference type="SUPFAM" id="SSF102114">
    <property type="entry name" value="Radical SAM enzymes"/>
    <property type="match status" value="1"/>
</dbReference>
<dbReference type="PROSITE" id="PS51379">
    <property type="entry name" value="4FE4S_FER_2"/>
    <property type="match status" value="2"/>
</dbReference>
<dbReference type="PANTHER" id="PTHR30352">
    <property type="entry name" value="PYRUVATE FORMATE-LYASE-ACTIVATING ENZYME"/>
    <property type="match status" value="1"/>
</dbReference>
<dbReference type="InterPro" id="IPR040074">
    <property type="entry name" value="BssD/PflA/YjjW"/>
</dbReference>
<dbReference type="PROSITE" id="PS01087">
    <property type="entry name" value="RADICAL_ACTIVATING"/>
    <property type="match status" value="1"/>
</dbReference>
<dbReference type="GO" id="GO:0016491">
    <property type="term" value="F:oxidoreductase activity"/>
    <property type="evidence" value="ECO:0007669"/>
    <property type="project" value="UniProtKB-KW"/>
</dbReference>
<dbReference type="Gene3D" id="3.80.30.10">
    <property type="entry name" value="pyruvate-formate lyase- activating enzyme"/>
    <property type="match status" value="1"/>
</dbReference>
<dbReference type="InterPro" id="IPR034457">
    <property type="entry name" value="Organic_radical-activating"/>
</dbReference>
<dbReference type="Proteomes" id="UP000824159">
    <property type="component" value="Unassembled WGS sequence"/>
</dbReference>
<dbReference type="SFLD" id="SFLDG01066">
    <property type="entry name" value="organic_radical-activating_enz"/>
    <property type="match status" value="1"/>
</dbReference>
<keyword evidence="6" id="KW-0560">Oxidoreductase</keyword>
<comment type="caution">
    <text evidence="12">The sequence shown here is derived from an EMBL/GenBank/DDBJ whole genome shotgun (WGS) entry which is preliminary data.</text>
</comment>
<evidence type="ECO:0000256" key="8">
    <source>
        <dbReference type="ARBA" id="ARBA00023014"/>
    </source>
</evidence>
<dbReference type="InterPro" id="IPR007197">
    <property type="entry name" value="rSAM"/>
</dbReference>
<dbReference type="InterPro" id="IPR012839">
    <property type="entry name" value="Organic_radical_activase"/>
</dbReference>
<dbReference type="InterPro" id="IPR017896">
    <property type="entry name" value="4Fe4S_Fe-S-bd"/>
</dbReference>
<sequence>MNREELKAPVGGIQKFSTEDGPGIRTTVFLKGCPLRCRWCHNPELIDFEQQLIKLPNNCIGCGYCISECEKNAISFSDEGVIEIDRKLCDKCMKCVSTCYAKALQPVAQYMTVDEILSEAEQDKGFYEHTGGGITVSGGEMLSRHGFVEELISEAGKRDMQVCLDTSGYGDGSVLKKLASMSNVTDVLYDMKSIDNDIHKEYTGVDNSLILENLRLLAGDEKTKDKIIMRMPLIKGVNDSQDIIEKTAEFYRDNNLGRVTLLPYHNLGMSKERNVGGLQEEFETPDEERVDEIKAYFEKTAGMKAEILGKL</sequence>
<accession>A0A9D1HD95</accession>
<dbReference type="PANTHER" id="PTHR30352:SF4">
    <property type="entry name" value="PYRUVATE FORMATE-LYASE 2-ACTIVATING ENZYME"/>
    <property type="match status" value="1"/>
</dbReference>
<name>A0A9D1HD95_9FIRM</name>
<gene>
    <name evidence="12" type="ORF">IAD12_06475</name>
</gene>
<dbReference type="InterPro" id="IPR058240">
    <property type="entry name" value="rSAM_sf"/>
</dbReference>
<dbReference type="PROSITE" id="PS00198">
    <property type="entry name" value="4FE4S_FER_1"/>
    <property type="match status" value="1"/>
</dbReference>
<keyword evidence="5" id="KW-0479">Metal-binding</keyword>
<evidence type="ECO:0000256" key="2">
    <source>
        <dbReference type="ARBA" id="ARBA00009777"/>
    </source>
</evidence>
<dbReference type="PROSITE" id="PS51918">
    <property type="entry name" value="RADICAL_SAM"/>
    <property type="match status" value="1"/>
</dbReference>
<dbReference type="GO" id="GO:0046872">
    <property type="term" value="F:metal ion binding"/>
    <property type="evidence" value="ECO:0007669"/>
    <property type="project" value="UniProtKB-KW"/>
</dbReference>
<evidence type="ECO:0000256" key="9">
    <source>
        <dbReference type="ARBA" id="ARBA00047365"/>
    </source>
</evidence>
<dbReference type="SFLD" id="SFLDG01118">
    <property type="entry name" value="activating_enzymes__group_2"/>
    <property type="match status" value="1"/>
</dbReference>
<keyword evidence="3" id="KW-0004">4Fe-4S</keyword>
<dbReference type="Gene3D" id="3.30.70.20">
    <property type="match status" value="1"/>
</dbReference>
<dbReference type="Pfam" id="PF00037">
    <property type="entry name" value="Fer4"/>
    <property type="match status" value="1"/>
</dbReference>
<evidence type="ECO:0000256" key="3">
    <source>
        <dbReference type="ARBA" id="ARBA00022485"/>
    </source>
</evidence>
<evidence type="ECO:0000256" key="1">
    <source>
        <dbReference type="ARBA" id="ARBA00001966"/>
    </source>
</evidence>
<evidence type="ECO:0000259" key="11">
    <source>
        <dbReference type="PROSITE" id="PS51918"/>
    </source>
</evidence>
<dbReference type="SFLD" id="SFLDS00029">
    <property type="entry name" value="Radical_SAM"/>
    <property type="match status" value="1"/>
</dbReference>
<proteinExistence type="inferred from homology"/>
<evidence type="ECO:0000256" key="4">
    <source>
        <dbReference type="ARBA" id="ARBA00022691"/>
    </source>
</evidence>
<reference evidence="12" key="1">
    <citation type="submission" date="2020-10" db="EMBL/GenBank/DDBJ databases">
        <authorList>
            <person name="Gilroy R."/>
        </authorList>
    </citation>
    <scope>NUCLEOTIDE SEQUENCE</scope>
    <source>
        <strain evidence="12">CHK176-22527</strain>
    </source>
</reference>
<evidence type="ECO:0000256" key="5">
    <source>
        <dbReference type="ARBA" id="ARBA00022723"/>
    </source>
</evidence>
<keyword evidence="4" id="KW-0949">S-adenosyl-L-methionine</keyword>
<feature type="domain" description="4Fe-4S ferredoxin-type" evidence="10">
    <location>
        <begin position="49"/>
        <end position="79"/>
    </location>
</feature>
<comment type="similarity">
    <text evidence="2">Belongs to the organic radical-activating enzymes family.</text>
</comment>
<comment type="catalytic activity">
    <reaction evidence="9">
        <text>glycyl-[protein] + reduced [flavodoxin] + S-adenosyl-L-methionine = glycin-2-yl radical-[protein] + semiquinone [flavodoxin] + 5'-deoxyadenosine + L-methionine + H(+)</text>
        <dbReference type="Rhea" id="RHEA:61976"/>
        <dbReference type="Rhea" id="RHEA-COMP:10622"/>
        <dbReference type="Rhea" id="RHEA-COMP:14480"/>
        <dbReference type="Rhea" id="RHEA-COMP:15993"/>
        <dbReference type="Rhea" id="RHEA-COMP:15994"/>
        <dbReference type="ChEBI" id="CHEBI:15378"/>
        <dbReference type="ChEBI" id="CHEBI:17319"/>
        <dbReference type="ChEBI" id="CHEBI:29947"/>
        <dbReference type="ChEBI" id="CHEBI:32722"/>
        <dbReference type="ChEBI" id="CHEBI:57618"/>
        <dbReference type="ChEBI" id="CHEBI:57844"/>
        <dbReference type="ChEBI" id="CHEBI:59789"/>
        <dbReference type="ChEBI" id="CHEBI:140311"/>
    </reaction>
</comment>
<dbReference type="SUPFAM" id="SSF54862">
    <property type="entry name" value="4Fe-4S ferredoxins"/>
    <property type="match status" value="1"/>
</dbReference>